<dbReference type="KEGG" id="pob:LPB03_06705"/>
<dbReference type="GO" id="GO:0005737">
    <property type="term" value="C:cytoplasm"/>
    <property type="evidence" value="ECO:0007669"/>
    <property type="project" value="TreeGrafter"/>
</dbReference>
<feature type="domain" description="BPL/LPL catalytic" evidence="2">
    <location>
        <begin position="1"/>
        <end position="178"/>
    </location>
</feature>
<organism evidence="3 4">
    <name type="scientific">Polaribacter vadi</name>
    <dbReference type="NCBI Taxonomy" id="1774273"/>
    <lineage>
        <taxon>Bacteria</taxon>
        <taxon>Pseudomonadati</taxon>
        <taxon>Bacteroidota</taxon>
        <taxon>Flavobacteriia</taxon>
        <taxon>Flavobacteriales</taxon>
        <taxon>Flavobacteriaceae</taxon>
    </lineage>
</organism>
<dbReference type="Proteomes" id="UP000092584">
    <property type="component" value="Unassembled WGS sequence"/>
</dbReference>
<comment type="caution">
    <text evidence="3">The sequence shown here is derived from an EMBL/GenBank/DDBJ whole genome shotgun (WGS) entry which is preliminary data.</text>
</comment>
<dbReference type="OrthoDB" id="9807064at2"/>
<dbReference type="PANTHER" id="PTHR12835:SF5">
    <property type="entry name" value="BIOTIN--PROTEIN LIGASE"/>
    <property type="match status" value="1"/>
</dbReference>
<dbReference type="InterPro" id="IPR045864">
    <property type="entry name" value="aa-tRNA-synth_II/BPL/LPL"/>
</dbReference>
<proteinExistence type="predicted"/>
<dbReference type="PANTHER" id="PTHR12835">
    <property type="entry name" value="BIOTIN PROTEIN LIGASE"/>
    <property type="match status" value="1"/>
</dbReference>
<name>A0A1B8TZ13_9FLAO</name>
<dbReference type="GO" id="GO:0004077">
    <property type="term" value="F:biotin--[biotin carboxyl-carrier protein] ligase activity"/>
    <property type="evidence" value="ECO:0007669"/>
    <property type="project" value="InterPro"/>
</dbReference>
<dbReference type="RefSeq" id="WP_065318656.1">
    <property type="nucleotide sequence ID" value="NZ_CP017477.1"/>
</dbReference>
<evidence type="ECO:0000259" key="2">
    <source>
        <dbReference type="PROSITE" id="PS51733"/>
    </source>
</evidence>
<keyword evidence="1" id="KW-0436">Ligase</keyword>
<reference evidence="4" key="1">
    <citation type="submission" date="2016-02" db="EMBL/GenBank/DDBJ databases">
        <authorList>
            <person name="Shin S.-K."/>
            <person name="Yi H."/>
            <person name="Kim E."/>
        </authorList>
    </citation>
    <scope>NUCLEOTIDE SEQUENCE [LARGE SCALE GENOMIC DNA]</scope>
    <source>
        <strain evidence="4">LPB0003</strain>
    </source>
</reference>
<accession>A0A1B8TZ13</accession>
<dbReference type="Pfam" id="PF03099">
    <property type="entry name" value="BPL_LplA_LipB"/>
    <property type="match status" value="1"/>
</dbReference>
<dbReference type="SUPFAM" id="SSF55681">
    <property type="entry name" value="Class II aaRS and biotin synthetases"/>
    <property type="match status" value="1"/>
</dbReference>
<dbReference type="InterPro" id="IPR004143">
    <property type="entry name" value="BPL_LPL_catalytic"/>
</dbReference>
<evidence type="ECO:0000256" key="1">
    <source>
        <dbReference type="ARBA" id="ARBA00022598"/>
    </source>
</evidence>
<dbReference type="AlphaFoldDB" id="A0A1B8TZ13"/>
<keyword evidence="4" id="KW-1185">Reference proteome</keyword>
<dbReference type="STRING" id="1774273.LPB03_06705"/>
<sequence length="243" mass="27265">MKLIKLNAIASTSSFLKELAQDSPLENYTVVTTNEQTNGRGQQSNSWVSQSHKNLTVSVFIKDFDLTINQQKYLNFAISLAVFEVLLEEEIPKPTIKWPNDIMSANSKICGILIENSIKNQKIYATIVGIGLNINQTEFPDSLKNVTSLKKIKGIDFNLNELLLKLIEKIKGKIQLLASKKYDVLENEYLQVLYKKNIPTMFKDSSDVLFMGIISGISASGNLLVELEDETIKEFGIKEISLA</sequence>
<dbReference type="Gene3D" id="3.30.930.10">
    <property type="entry name" value="Bira Bifunctional Protein, Domain 2"/>
    <property type="match status" value="1"/>
</dbReference>
<gene>
    <name evidence="3" type="ORF">LPB3_05785</name>
</gene>
<dbReference type="InterPro" id="IPR004408">
    <property type="entry name" value="Biotin_CoA_COase_ligase"/>
</dbReference>
<protein>
    <submittedName>
        <fullName evidence="3">Biotin--[acetyl-CoA-carboxylase] synthetase</fullName>
    </submittedName>
</protein>
<dbReference type="EMBL" id="LSFM01000021">
    <property type="protein sequence ID" value="OBY64903.1"/>
    <property type="molecule type" value="Genomic_DNA"/>
</dbReference>
<evidence type="ECO:0000313" key="4">
    <source>
        <dbReference type="Proteomes" id="UP000092584"/>
    </source>
</evidence>
<evidence type="ECO:0000313" key="3">
    <source>
        <dbReference type="EMBL" id="OBY64903.1"/>
    </source>
</evidence>
<dbReference type="PROSITE" id="PS51733">
    <property type="entry name" value="BPL_LPL_CATALYTIC"/>
    <property type="match status" value="1"/>
</dbReference>
<dbReference type="NCBIfam" id="TIGR00121">
    <property type="entry name" value="birA_ligase"/>
    <property type="match status" value="1"/>
</dbReference>
<dbReference type="CDD" id="cd16442">
    <property type="entry name" value="BPL"/>
    <property type="match status" value="1"/>
</dbReference>